<dbReference type="EMBL" id="VWSH01000004">
    <property type="protein sequence ID" value="KAA5532300.1"/>
    <property type="molecule type" value="Genomic_DNA"/>
</dbReference>
<keyword evidence="1" id="KW-0540">Nuclease</keyword>
<keyword evidence="1" id="KW-0436">Ligase</keyword>
<evidence type="ECO:0000313" key="2">
    <source>
        <dbReference type="Proteomes" id="UP000323632"/>
    </source>
</evidence>
<dbReference type="NCBIfam" id="TIGR04122">
    <property type="entry name" value="Xnuc_lig_assoc"/>
    <property type="match status" value="1"/>
</dbReference>
<name>A0A5M6CCW8_9BACT</name>
<sequence length="344" mass="38530">MLRFDDKGIYCEQADIYIDPWKPVDKALITHAHSDHAYAGNKAYLCHKDSVALLRLRLGADINVEGIDYGQTVYINGVKISFHPAGHIIGSAQIRLEYNGEIWVVSGDYKLQHDDVSVPFESVKCHHFITESTFGLPIYKFPAPEVVHADINQWWEKNASEGKNSVIIGYALGKSQRIIQHLDENIGNIYTHGAVDNINNTLIQNGIHLKETTRVTPELSKKDFNGAIIVAPPSAVGSPWLNRFGPFSLGVCSGWMQLRGARRRRSADRGFILSDHCDWQQLNEAIKLSGAENVYVTHGYKTVFAKWLRESCGLNASEVDTLYENDEEALAEPLPAENNDENNQ</sequence>
<dbReference type="InterPro" id="IPR026360">
    <property type="entry name" value="Xnuc_lig_assoc"/>
</dbReference>
<organism evidence="1 2">
    <name type="scientific">Taibaiella lutea</name>
    <dbReference type="NCBI Taxonomy" id="2608001"/>
    <lineage>
        <taxon>Bacteria</taxon>
        <taxon>Pseudomonadati</taxon>
        <taxon>Bacteroidota</taxon>
        <taxon>Chitinophagia</taxon>
        <taxon>Chitinophagales</taxon>
        <taxon>Chitinophagaceae</taxon>
        <taxon>Taibaiella</taxon>
    </lineage>
</organism>
<dbReference type="PANTHER" id="PTHR11203:SF49">
    <property type="entry name" value="BLL1145 PROTEIN"/>
    <property type="match status" value="1"/>
</dbReference>
<accession>A0A5M6CCW8</accession>
<dbReference type="GO" id="GO:0016874">
    <property type="term" value="F:ligase activity"/>
    <property type="evidence" value="ECO:0007669"/>
    <property type="project" value="UniProtKB-KW"/>
</dbReference>
<reference evidence="1 2" key="1">
    <citation type="submission" date="2019-09" db="EMBL/GenBank/DDBJ databases">
        <title>Genome sequence and assembly of Taibaiella sp.</title>
        <authorList>
            <person name="Chhetri G."/>
        </authorList>
    </citation>
    <scope>NUCLEOTIDE SEQUENCE [LARGE SCALE GENOMIC DNA]</scope>
    <source>
        <strain evidence="1 2">KVB11</strain>
    </source>
</reference>
<dbReference type="PANTHER" id="PTHR11203">
    <property type="entry name" value="CLEAVAGE AND POLYADENYLATION SPECIFICITY FACTOR FAMILY MEMBER"/>
    <property type="match status" value="1"/>
</dbReference>
<keyword evidence="1" id="KW-0378">Hydrolase</keyword>
<keyword evidence="1" id="KW-0269">Exonuclease</keyword>
<protein>
    <submittedName>
        <fullName evidence="1">Ligase-associated DNA damage response exonuclease</fullName>
        <ecNumber evidence="1">3.1.-.-</ecNumber>
    </submittedName>
</protein>
<dbReference type="Gene3D" id="3.60.15.10">
    <property type="entry name" value="Ribonuclease Z/Hydroxyacylglutathione hydrolase-like"/>
    <property type="match status" value="1"/>
</dbReference>
<dbReference type="RefSeq" id="WP_150033803.1">
    <property type="nucleotide sequence ID" value="NZ_VWSH01000004.1"/>
</dbReference>
<evidence type="ECO:0000313" key="1">
    <source>
        <dbReference type="EMBL" id="KAA5532300.1"/>
    </source>
</evidence>
<dbReference type="InterPro" id="IPR050698">
    <property type="entry name" value="MBL"/>
</dbReference>
<keyword evidence="2" id="KW-1185">Reference proteome</keyword>
<gene>
    <name evidence="1" type="ORF">F0919_16020</name>
</gene>
<dbReference type="GO" id="GO:0004527">
    <property type="term" value="F:exonuclease activity"/>
    <property type="evidence" value="ECO:0007669"/>
    <property type="project" value="UniProtKB-KW"/>
</dbReference>
<dbReference type="SUPFAM" id="SSF56281">
    <property type="entry name" value="Metallo-hydrolase/oxidoreductase"/>
    <property type="match status" value="1"/>
</dbReference>
<dbReference type="Proteomes" id="UP000323632">
    <property type="component" value="Unassembled WGS sequence"/>
</dbReference>
<dbReference type="EC" id="3.1.-.-" evidence="1"/>
<comment type="caution">
    <text evidence="1">The sequence shown here is derived from an EMBL/GenBank/DDBJ whole genome shotgun (WGS) entry which is preliminary data.</text>
</comment>
<dbReference type="AlphaFoldDB" id="A0A5M6CCW8"/>
<dbReference type="InterPro" id="IPR036866">
    <property type="entry name" value="RibonucZ/Hydroxyglut_hydro"/>
</dbReference>
<dbReference type="GO" id="GO:0004521">
    <property type="term" value="F:RNA endonuclease activity"/>
    <property type="evidence" value="ECO:0007669"/>
    <property type="project" value="TreeGrafter"/>
</dbReference>
<proteinExistence type="predicted"/>